<dbReference type="EMBL" id="AODL01000031">
    <property type="protein sequence ID" value="EUJ42832.1"/>
    <property type="molecule type" value="Genomic_DNA"/>
</dbReference>
<keyword evidence="4" id="KW-1185">Reference proteome</keyword>
<keyword evidence="1" id="KW-0732">Signal</keyword>
<gene>
    <name evidence="3" type="ORF">PRIP_14882</name>
</gene>
<evidence type="ECO:0000256" key="1">
    <source>
        <dbReference type="ARBA" id="ARBA00022729"/>
    </source>
</evidence>
<reference evidence="3 4" key="1">
    <citation type="journal article" date="2014" name="Int. J. Syst. Evol. Microbiol.">
        <title>Listeria floridensis sp. nov., Listeria aquatica sp. nov., Listeria cornellensis sp. nov., Listeria riparia sp. nov. and Listeria grandensis sp. nov., from agricultural and natural environments.</title>
        <authorList>
            <person name="den Bakker H.C."/>
            <person name="Warchocki S."/>
            <person name="Wright E.M."/>
            <person name="Allred A.F."/>
            <person name="Ahlstrom C."/>
            <person name="Manuel C.S."/>
            <person name="Stasiewicz M.J."/>
            <person name="Burrell A."/>
            <person name="Roof S."/>
            <person name="Strawn L."/>
            <person name="Fortes E.D."/>
            <person name="Nightingale K.K."/>
            <person name="Kephart D."/>
            <person name="Wiedmann M."/>
        </authorList>
    </citation>
    <scope>NUCLEOTIDE SEQUENCE [LARGE SCALE GENOMIC DNA]</scope>
    <source>
        <strain evidence="3 4">FSL S10-1204</strain>
    </source>
</reference>
<dbReference type="Proteomes" id="UP000019248">
    <property type="component" value="Unassembled WGS sequence"/>
</dbReference>
<proteinExistence type="predicted"/>
<evidence type="ECO:0000259" key="2">
    <source>
        <dbReference type="Pfam" id="PF11611"/>
    </source>
</evidence>
<sequence>MKIGDIKTTESVKKDKNMVSIAMSFLNNDSAPVGVGAGDFKIKSGDKTYDIFPQGNNFGDEFKPNEKLTGKAYFELPKNVKNGTLLYAPMGKEQASWSITIPEAK</sequence>
<evidence type="ECO:0000313" key="3">
    <source>
        <dbReference type="EMBL" id="EUJ42832.1"/>
    </source>
</evidence>
<dbReference type="PATRIC" id="fig|1265816.5.peg.2940"/>
<evidence type="ECO:0000313" key="4">
    <source>
        <dbReference type="Proteomes" id="UP000019248"/>
    </source>
</evidence>
<keyword evidence="3" id="KW-0449">Lipoprotein</keyword>
<dbReference type="AlphaFoldDB" id="W7D134"/>
<name>W7D134_9LIST</name>
<feature type="domain" description="DUF4352" evidence="2">
    <location>
        <begin position="9"/>
        <end position="92"/>
    </location>
</feature>
<organism evidence="3 4">
    <name type="scientific">Listeria riparia FSL S10-1204</name>
    <dbReference type="NCBI Taxonomy" id="1265816"/>
    <lineage>
        <taxon>Bacteria</taxon>
        <taxon>Bacillati</taxon>
        <taxon>Bacillota</taxon>
        <taxon>Bacilli</taxon>
        <taxon>Bacillales</taxon>
        <taxon>Listeriaceae</taxon>
        <taxon>Listeria</taxon>
    </lineage>
</organism>
<dbReference type="Pfam" id="PF11611">
    <property type="entry name" value="DUF4352"/>
    <property type="match status" value="1"/>
</dbReference>
<protein>
    <submittedName>
        <fullName evidence="3">Lipoprotein</fullName>
    </submittedName>
</protein>
<dbReference type="InterPro" id="IPR029050">
    <property type="entry name" value="Immunoprotect_excell_Ig-like"/>
</dbReference>
<accession>W7D134</accession>
<dbReference type="Gene3D" id="2.60.40.1240">
    <property type="match status" value="1"/>
</dbReference>
<dbReference type="InterPro" id="IPR029051">
    <property type="entry name" value="DUF4352"/>
</dbReference>
<comment type="caution">
    <text evidence="3">The sequence shown here is derived from an EMBL/GenBank/DDBJ whole genome shotgun (WGS) entry which is preliminary data.</text>
</comment>